<proteinExistence type="predicted"/>
<evidence type="ECO:0000313" key="1">
    <source>
        <dbReference type="EMBL" id="EMI57888.1"/>
    </source>
</evidence>
<dbReference type="Proteomes" id="UP000011885">
    <property type="component" value="Unassembled WGS sequence"/>
</dbReference>
<comment type="caution">
    <text evidence="1">The sequence shown here is derived from an EMBL/GenBank/DDBJ whole genome shotgun (WGS) entry which is preliminary data.</text>
</comment>
<dbReference type="AlphaFoldDB" id="M5UPF3"/>
<reference evidence="1 2" key="1">
    <citation type="journal article" date="2013" name="Mar. Genomics">
        <title>Expression of sulfatases in Rhodopirellula baltica and the diversity of sulfatases in the genus Rhodopirellula.</title>
        <authorList>
            <person name="Wegner C.E."/>
            <person name="Richter-Heitmann T."/>
            <person name="Klindworth A."/>
            <person name="Klockow C."/>
            <person name="Richter M."/>
            <person name="Achstetter T."/>
            <person name="Glockner F.O."/>
            <person name="Harder J."/>
        </authorList>
    </citation>
    <scope>NUCLEOTIDE SEQUENCE [LARGE SCALE GENOMIC DNA]</scope>
    <source>
        <strain evidence="1 2">SM41</strain>
    </source>
</reference>
<accession>M5UPF3</accession>
<protein>
    <submittedName>
        <fullName evidence="1">Uncharacterized protein</fullName>
    </submittedName>
</protein>
<sequence>MRFAKTIDRRCDCMEPLNSDRTSASALCTPGGRSVVGLNSRGAVIHRGVANLGGRRQTSFKKFTRRIAAIQTAKSKNAQFAPR</sequence>
<evidence type="ECO:0000313" key="2">
    <source>
        <dbReference type="Proteomes" id="UP000011885"/>
    </source>
</evidence>
<gene>
    <name evidence="1" type="ORF">RSSM_00661</name>
</gene>
<dbReference type="EMBL" id="ANOH01000058">
    <property type="protein sequence ID" value="EMI57888.1"/>
    <property type="molecule type" value="Genomic_DNA"/>
</dbReference>
<organism evidence="1 2">
    <name type="scientific">Rhodopirellula sallentina SM41</name>
    <dbReference type="NCBI Taxonomy" id="1263870"/>
    <lineage>
        <taxon>Bacteria</taxon>
        <taxon>Pseudomonadati</taxon>
        <taxon>Planctomycetota</taxon>
        <taxon>Planctomycetia</taxon>
        <taxon>Pirellulales</taxon>
        <taxon>Pirellulaceae</taxon>
        <taxon>Rhodopirellula</taxon>
    </lineage>
</organism>
<dbReference type="PATRIC" id="fig|1263870.3.peg.724"/>
<keyword evidence="2" id="KW-1185">Reference proteome</keyword>
<name>M5UPF3_9BACT</name>